<dbReference type="STRING" id="997884.HMPREF1068_03099"/>
<name>I8XAX7_9BACE</name>
<evidence type="ECO:0000313" key="2">
    <source>
        <dbReference type="Proteomes" id="UP000003089"/>
    </source>
</evidence>
<protein>
    <recommendedName>
        <fullName evidence="3">HTH merR-type domain-containing protein</fullName>
    </recommendedName>
</protein>
<gene>
    <name evidence="1" type="ORF">HMPREF1068_03099</name>
</gene>
<reference evidence="1 2" key="1">
    <citation type="submission" date="2012-02" db="EMBL/GenBank/DDBJ databases">
        <title>The Genome Sequence of Bacteroides nordii CL02T12C05.</title>
        <authorList>
            <consortium name="The Broad Institute Genome Sequencing Platform"/>
            <person name="Earl A."/>
            <person name="Ward D."/>
            <person name="Feldgarden M."/>
            <person name="Gevers D."/>
            <person name="Zitomersky N.L."/>
            <person name="Coyne M.J."/>
            <person name="Comstock L.E."/>
            <person name="Young S.K."/>
            <person name="Zeng Q."/>
            <person name="Gargeya S."/>
            <person name="Fitzgerald M."/>
            <person name="Haas B."/>
            <person name="Abouelleil A."/>
            <person name="Alvarado L."/>
            <person name="Arachchi H.M."/>
            <person name="Berlin A."/>
            <person name="Chapman S.B."/>
            <person name="Gearin G."/>
            <person name="Goldberg J."/>
            <person name="Griggs A."/>
            <person name="Gujja S."/>
            <person name="Hansen M."/>
            <person name="Heiman D."/>
            <person name="Howarth C."/>
            <person name="Larimer J."/>
            <person name="Lui A."/>
            <person name="MacDonald P.J.P."/>
            <person name="McCowen C."/>
            <person name="Montmayeur A."/>
            <person name="Murphy C."/>
            <person name="Neiman D."/>
            <person name="Pearson M."/>
            <person name="Priest M."/>
            <person name="Roberts A."/>
            <person name="Saif S."/>
            <person name="Shea T."/>
            <person name="Sisk P."/>
            <person name="Stolte C."/>
            <person name="Sykes S."/>
            <person name="Wortman J."/>
            <person name="Nusbaum C."/>
            <person name="Birren B."/>
        </authorList>
    </citation>
    <scope>NUCLEOTIDE SEQUENCE [LARGE SCALE GENOMIC DNA]</scope>
    <source>
        <strain evidence="1 2">CL02T12C05</strain>
    </source>
</reference>
<proteinExistence type="predicted"/>
<dbReference type="EMBL" id="AGXS01000020">
    <property type="protein sequence ID" value="EIY48020.1"/>
    <property type="molecule type" value="Genomic_DNA"/>
</dbReference>
<accession>I8XAX7</accession>
<organism evidence="1 2">
    <name type="scientific">Bacteroides nordii CL02T12C05</name>
    <dbReference type="NCBI Taxonomy" id="997884"/>
    <lineage>
        <taxon>Bacteria</taxon>
        <taxon>Pseudomonadati</taxon>
        <taxon>Bacteroidota</taxon>
        <taxon>Bacteroidia</taxon>
        <taxon>Bacteroidales</taxon>
        <taxon>Bacteroidaceae</taxon>
        <taxon>Bacteroides</taxon>
    </lineage>
</organism>
<sequence length="90" mass="10342">MDLFTLKQQITEAAELSALAITRQLYPAMDEVKYKEAVKIAGSEQWLKYHIERGNIVPIRRGTSKNSPIYYSRMDIAATKKAERELARLI</sequence>
<evidence type="ECO:0008006" key="3">
    <source>
        <dbReference type="Google" id="ProtNLM"/>
    </source>
</evidence>
<keyword evidence="2" id="KW-1185">Reference proteome</keyword>
<dbReference type="Proteomes" id="UP000003089">
    <property type="component" value="Unassembled WGS sequence"/>
</dbReference>
<dbReference type="HOGENOM" id="CLU_2434750_0_0_10"/>
<dbReference type="PATRIC" id="fig|997884.3.peg.3186"/>
<dbReference type="AlphaFoldDB" id="I8XAX7"/>
<dbReference type="eggNOG" id="ENOG5031ZPG">
    <property type="taxonomic scope" value="Bacteria"/>
</dbReference>
<comment type="caution">
    <text evidence="1">The sequence shown here is derived from an EMBL/GenBank/DDBJ whole genome shotgun (WGS) entry which is preliminary data.</text>
</comment>
<evidence type="ECO:0000313" key="1">
    <source>
        <dbReference type="EMBL" id="EIY48020.1"/>
    </source>
</evidence>